<dbReference type="OrthoDB" id="10499805at2759"/>
<dbReference type="AlphaFoldDB" id="A0A814LIU2"/>
<dbReference type="EMBL" id="CAJNOC010005931">
    <property type="protein sequence ID" value="CAF1065771.1"/>
    <property type="molecule type" value="Genomic_DNA"/>
</dbReference>
<comment type="caution">
    <text evidence="1">The sequence shown here is derived from an EMBL/GenBank/DDBJ whole genome shotgun (WGS) entry which is preliminary data.</text>
</comment>
<proteinExistence type="predicted"/>
<sequence length="126" mass="14386">MTTSLTQKCQSKLLYIVRIGFWPFKIYKQAIINRDMVMGKAKLKHYRKIKTFSYEVGDLVLTDHAKLKRGLSSGLANKYYGPFKVIGKQPNGINYAIKTSFNEYTKETAANDSLITNSPNVKKKKT</sequence>
<reference evidence="1" key="1">
    <citation type="submission" date="2021-02" db="EMBL/GenBank/DDBJ databases">
        <authorList>
            <person name="Nowell W R."/>
        </authorList>
    </citation>
    <scope>NUCLEOTIDE SEQUENCE</scope>
    <source>
        <strain evidence="1">Ploen Becks lab</strain>
    </source>
</reference>
<accession>A0A814LIU2</accession>
<evidence type="ECO:0000313" key="2">
    <source>
        <dbReference type="Proteomes" id="UP000663879"/>
    </source>
</evidence>
<protein>
    <submittedName>
        <fullName evidence="1">Uncharacterized protein</fullName>
    </submittedName>
</protein>
<gene>
    <name evidence="1" type="ORF">OXX778_LOCUS19492</name>
</gene>
<evidence type="ECO:0000313" key="1">
    <source>
        <dbReference type="EMBL" id="CAF1065771.1"/>
    </source>
</evidence>
<organism evidence="1 2">
    <name type="scientific">Brachionus calyciflorus</name>
    <dbReference type="NCBI Taxonomy" id="104777"/>
    <lineage>
        <taxon>Eukaryota</taxon>
        <taxon>Metazoa</taxon>
        <taxon>Spiralia</taxon>
        <taxon>Gnathifera</taxon>
        <taxon>Rotifera</taxon>
        <taxon>Eurotatoria</taxon>
        <taxon>Monogononta</taxon>
        <taxon>Pseudotrocha</taxon>
        <taxon>Ploima</taxon>
        <taxon>Brachionidae</taxon>
        <taxon>Brachionus</taxon>
    </lineage>
</organism>
<keyword evidence="2" id="KW-1185">Reference proteome</keyword>
<dbReference type="Proteomes" id="UP000663879">
    <property type="component" value="Unassembled WGS sequence"/>
</dbReference>
<name>A0A814LIU2_9BILA</name>